<dbReference type="EMBL" id="VYZN01000070">
    <property type="protein sequence ID" value="KAE9524362.1"/>
    <property type="molecule type" value="Genomic_DNA"/>
</dbReference>
<keyword evidence="3" id="KW-1185">Reference proteome</keyword>
<keyword evidence="1" id="KW-1133">Transmembrane helix</keyword>
<sequence length="228" mass="27303">MVYLLLILDNKRNIETYIKNQLKSGKLFLEEALLMVQHLNWLCNFSAAVTCIVIVIKNCMIRSSWNIRWRLRIPIGHFVNIGSIRTEKNRLFSYFRNVMKLFYVRKIFLSFTNHTQELNIKAFFYYYRVSEHISNFKSIKFTMFIESKKLHCFVTFHHRRFKSWEAGKILLFMDHGNIDRNAIYKNEGHLMALEKRLQSTRSSFPKTIVFMYMSSILVLPAGYATEKW</sequence>
<keyword evidence="1" id="KW-0472">Membrane</keyword>
<name>A0A6G0T1I3_APHGL</name>
<organism evidence="2 3">
    <name type="scientific">Aphis glycines</name>
    <name type="common">Soybean aphid</name>
    <dbReference type="NCBI Taxonomy" id="307491"/>
    <lineage>
        <taxon>Eukaryota</taxon>
        <taxon>Metazoa</taxon>
        <taxon>Ecdysozoa</taxon>
        <taxon>Arthropoda</taxon>
        <taxon>Hexapoda</taxon>
        <taxon>Insecta</taxon>
        <taxon>Pterygota</taxon>
        <taxon>Neoptera</taxon>
        <taxon>Paraneoptera</taxon>
        <taxon>Hemiptera</taxon>
        <taxon>Sternorrhyncha</taxon>
        <taxon>Aphidomorpha</taxon>
        <taxon>Aphidoidea</taxon>
        <taxon>Aphididae</taxon>
        <taxon>Aphidini</taxon>
        <taxon>Aphis</taxon>
        <taxon>Aphis</taxon>
    </lineage>
</organism>
<comment type="caution">
    <text evidence="2">The sequence shown here is derived from an EMBL/GenBank/DDBJ whole genome shotgun (WGS) entry which is preliminary data.</text>
</comment>
<proteinExistence type="predicted"/>
<feature type="transmembrane region" description="Helical" evidence="1">
    <location>
        <begin position="39"/>
        <end position="60"/>
    </location>
</feature>
<gene>
    <name evidence="2" type="ORF">AGLY_015401</name>
</gene>
<keyword evidence="1" id="KW-0812">Transmembrane</keyword>
<dbReference type="AlphaFoldDB" id="A0A6G0T1I3"/>
<evidence type="ECO:0000313" key="3">
    <source>
        <dbReference type="Proteomes" id="UP000475862"/>
    </source>
</evidence>
<accession>A0A6G0T1I3</accession>
<evidence type="ECO:0000256" key="1">
    <source>
        <dbReference type="SAM" id="Phobius"/>
    </source>
</evidence>
<protein>
    <submittedName>
        <fullName evidence="2">Uncharacterized protein</fullName>
    </submittedName>
</protein>
<evidence type="ECO:0000313" key="2">
    <source>
        <dbReference type="EMBL" id="KAE9524362.1"/>
    </source>
</evidence>
<dbReference type="Proteomes" id="UP000475862">
    <property type="component" value="Unassembled WGS sequence"/>
</dbReference>
<reference evidence="2 3" key="1">
    <citation type="submission" date="2019-08" db="EMBL/GenBank/DDBJ databases">
        <title>The genome of the soybean aphid Biotype 1, its phylome, world population structure and adaptation to the North American continent.</title>
        <authorList>
            <person name="Giordano R."/>
            <person name="Donthu R.K."/>
            <person name="Hernandez A.G."/>
            <person name="Wright C.L."/>
            <person name="Zimin A.V."/>
        </authorList>
    </citation>
    <scope>NUCLEOTIDE SEQUENCE [LARGE SCALE GENOMIC DNA]</scope>
    <source>
        <tissue evidence="2">Whole aphids</tissue>
    </source>
</reference>
<feature type="transmembrane region" description="Helical" evidence="1">
    <location>
        <begin position="204"/>
        <end position="223"/>
    </location>
</feature>